<comment type="subcellular location">
    <subcellularLocation>
        <location evidence="1">Membrane</location>
        <topology evidence="1">Multi-pass membrane protein</topology>
    </subcellularLocation>
</comment>
<dbReference type="PROSITE" id="PS50111">
    <property type="entry name" value="CHEMOTAXIS_TRANSDUC_2"/>
    <property type="match status" value="1"/>
</dbReference>
<keyword evidence="7" id="KW-0175">Coiled coil</keyword>
<dbReference type="GO" id="GO:0016020">
    <property type="term" value="C:membrane"/>
    <property type="evidence" value="ECO:0007669"/>
    <property type="project" value="UniProtKB-SubCell"/>
</dbReference>
<accession>A0A3B0YF66</accession>
<evidence type="ECO:0000256" key="2">
    <source>
        <dbReference type="ARBA" id="ARBA00022692"/>
    </source>
</evidence>
<keyword evidence="5" id="KW-0807">Transducer</keyword>
<evidence type="ECO:0000256" key="6">
    <source>
        <dbReference type="ARBA" id="ARBA00029447"/>
    </source>
</evidence>
<proteinExistence type="inferred from homology"/>
<dbReference type="PANTHER" id="PTHR32089:SF119">
    <property type="entry name" value="METHYL-ACCEPTING CHEMOTAXIS PROTEIN CTPL"/>
    <property type="match status" value="1"/>
</dbReference>
<feature type="coiled-coil region" evidence="7">
    <location>
        <begin position="654"/>
        <end position="681"/>
    </location>
</feature>
<feature type="transmembrane region" description="Helical" evidence="8">
    <location>
        <begin position="23"/>
        <end position="42"/>
    </location>
</feature>
<dbReference type="SMART" id="SM00283">
    <property type="entry name" value="MA"/>
    <property type="match status" value="1"/>
</dbReference>
<reference evidence="11" key="1">
    <citation type="submission" date="2018-06" db="EMBL/GenBank/DDBJ databases">
        <authorList>
            <person name="Zhirakovskaya E."/>
        </authorList>
    </citation>
    <scope>NUCLEOTIDE SEQUENCE</scope>
</reference>
<dbReference type="PROSITE" id="PS50885">
    <property type="entry name" value="HAMP"/>
    <property type="match status" value="1"/>
</dbReference>
<dbReference type="EMBL" id="UOFI01000089">
    <property type="protein sequence ID" value="VAW66996.1"/>
    <property type="molecule type" value="Genomic_DNA"/>
</dbReference>
<evidence type="ECO:0000259" key="10">
    <source>
        <dbReference type="PROSITE" id="PS50885"/>
    </source>
</evidence>
<protein>
    <submittedName>
        <fullName evidence="11">Methyl-accepting chemotaxis sensor/transducer protein</fullName>
    </submittedName>
</protein>
<evidence type="ECO:0000256" key="1">
    <source>
        <dbReference type="ARBA" id="ARBA00004141"/>
    </source>
</evidence>
<evidence type="ECO:0000256" key="8">
    <source>
        <dbReference type="SAM" id="Phobius"/>
    </source>
</evidence>
<evidence type="ECO:0000256" key="4">
    <source>
        <dbReference type="ARBA" id="ARBA00023136"/>
    </source>
</evidence>
<comment type="similarity">
    <text evidence="6">Belongs to the methyl-accepting chemotaxis (MCP) protein family.</text>
</comment>
<keyword evidence="2 8" id="KW-0812">Transmembrane</keyword>
<evidence type="ECO:0000256" key="5">
    <source>
        <dbReference type="ARBA" id="ARBA00023224"/>
    </source>
</evidence>
<dbReference type="PANTHER" id="PTHR32089">
    <property type="entry name" value="METHYL-ACCEPTING CHEMOTAXIS PROTEIN MCPB"/>
    <property type="match status" value="1"/>
</dbReference>
<feature type="domain" description="HAMP" evidence="10">
    <location>
        <begin position="353"/>
        <end position="407"/>
    </location>
</feature>
<evidence type="ECO:0000256" key="3">
    <source>
        <dbReference type="ARBA" id="ARBA00022989"/>
    </source>
</evidence>
<keyword evidence="4 8" id="KW-0472">Membrane</keyword>
<dbReference type="GO" id="GO:0007165">
    <property type="term" value="P:signal transduction"/>
    <property type="evidence" value="ECO:0007669"/>
    <property type="project" value="UniProtKB-KW"/>
</dbReference>
<dbReference type="CDD" id="cd06225">
    <property type="entry name" value="HAMP"/>
    <property type="match status" value="1"/>
</dbReference>
<gene>
    <name evidence="11" type="ORF">MNBD_GAMMA09-1456</name>
</gene>
<dbReference type="FunFam" id="1.10.287.950:FF:000001">
    <property type="entry name" value="Methyl-accepting chemotaxis sensory transducer"/>
    <property type="match status" value="1"/>
</dbReference>
<dbReference type="SUPFAM" id="SSF58104">
    <property type="entry name" value="Methyl-accepting chemotaxis protein (MCP) signaling domain"/>
    <property type="match status" value="1"/>
</dbReference>
<name>A0A3B0YF66_9ZZZZ</name>
<sequence>MRSFLEICHLNNLFSNTSIRHRIWFGFALILSILLFVSLSTLGQFTRLNGGISHVTEEIQPVVLTAQNLEARLETASNMLGFYLLTKEEGYQKAYSTQLDDAIKQASQLANFKLVIENKEYSDIIHSVQTDIKKLFAYKRKMITLAEDEVKNIPAQDIAANVLNPTAQQLQSLLSQMIESDYDEDNENGARDEFRRTLYDLRFYNSQMASELRTYLAFRKMSNVTNMRNIMGVIKPKLKYLQEHEDLYSFVQEDIMDNFIKRDKNYFVDLEKVISVHSSDRYRMDIYLIKTEIAPLTLTIEDNLRKLIGHLKNLIRDTSNKLKSEASSAENKVLTGMGIGLLLGAIIAFLISRMITIPLNDAMHAMHDLAEGEGDLTHRLNDEGKSEIAVMSAGFNKFANKVQSLVSQLAGNLENLSVVVRDVSEIVDQTQSGSQQQRQQTEQVATAVTEMTATIQEVASNANLAADSAQQADDNAKLGQNVVSETVSSINSLATEIETGVNVITKLSQDTESIGSVLDVIKGIAEQTNLLALNAAIEAARAGEQGRGFAVVADEVRTLASRTQESTTEIESMIEALQVQAHAAVKAITLGQEKAKTSVQNASNAGKALNEITDSVATISSMNIQIATASEEQSAVSEEINQNVVIISRVADENAQASNQLADSSQSLQQLAGELQQLVSQFKY</sequence>
<dbReference type="Gene3D" id="1.10.287.950">
    <property type="entry name" value="Methyl-accepting chemotaxis protein"/>
    <property type="match status" value="1"/>
</dbReference>
<evidence type="ECO:0000256" key="7">
    <source>
        <dbReference type="SAM" id="Coils"/>
    </source>
</evidence>
<evidence type="ECO:0000259" key="9">
    <source>
        <dbReference type="PROSITE" id="PS50111"/>
    </source>
</evidence>
<dbReference type="SMART" id="SM00304">
    <property type="entry name" value="HAMP"/>
    <property type="match status" value="2"/>
</dbReference>
<dbReference type="InterPro" id="IPR003660">
    <property type="entry name" value="HAMP_dom"/>
</dbReference>
<dbReference type="Pfam" id="PF00015">
    <property type="entry name" value="MCPsignal"/>
    <property type="match status" value="1"/>
</dbReference>
<dbReference type="Pfam" id="PF00672">
    <property type="entry name" value="HAMP"/>
    <property type="match status" value="1"/>
</dbReference>
<evidence type="ECO:0000313" key="11">
    <source>
        <dbReference type="EMBL" id="VAW66996.1"/>
    </source>
</evidence>
<keyword evidence="3 8" id="KW-1133">Transmembrane helix</keyword>
<dbReference type="AlphaFoldDB" id="A0A3B0YF66"/>
<organism evidence="11">
    <name type="scientific">hydrothermal vent metagenome</name>
    <dbReference type="NCBI Taxonomy" id="652676"/>
    <lineage>
        <taxon>unclassified sequences</taxon>
        <taxon>metagenomes</taxon>
        <taxon>ecological metagenomes</taxon>
    </lineage>
</organism>
<feature type="domain" description="Methyl-accepting transducer" evidence="9">
    <location>
        <begin position="412"/>
        <end position="648"/>
    </location>
</feature>
<dbReference type="CDD" id="cd11386">
    <property type="entry name" value="MCP_signal"/>
    <property type="match status" value="1"/>
</dbReference>
<dbReference type="InterPro" id="IPR004089">
    <property type="entry name" value="MCPsignal_dom"/>
</dbReference>